<name>A0A8H6SII6_9AGAR</name>
<protein>
    <submittedName>
        <fullName evidence="1">Uncharacterized protein</fullName>
    </submittedName>
</protein>
<dbReference type="Proteomes" id="UP000636479">
    <property type="component" value="Unassembled WGS sequence"/>
</dbReference>
<dbReference type="RefSeq" id="XP_037218870.1">
    <property type="nucleotide sequence ID" value="XM_037365628.1"/>
</dbReference>
<keyword evidence="2" id="KW-1185">Reference proteome</keyword>
<accession>A0A8H6SII6</accession>
<sequence>MAANIVLPPLKLWAQQHLTSMLKAAVQGQAAFNDAFNAFISKDAKITLNGKQVSHDAYKRAFEAAFGVASVDVKLDETVAVADADSNYTGLVGLFYTETARSKDLVHDVPRVLYTIDASVNILVEEDKSLHAPHLPHGIHGDFDGRRVMSVNQISLETHQPAPRDA</sequence>
<reference evidence="1" key="1">
    <citation type="submission" date="2020-05" db="EMBL/GenBank/DDBJ databases">
        <title>Mycena genomes resolve the evolution of fungal bioluminescence.</title>
        <authorList>
            <person name="Tsai I.J."/>
        </authorList>
    </citation>
    <scope>NUCLEOTIDE SEQUENCE</scope>
    <source>
        <strain evidence="1">171206Taipei</strain>
    </source>
</reference>
<dbReference type="AlphaFoldDB" id="A0A8H6SII6"/>
<comment type="caution">
    <text evidence="1">The sequence shown here is derived from an EMBL/GenBank/DDBJ whole genome shotgun (WGS) entry which is preliminary data.</text>
</comment>
<evidence type="ECO:0000313" key="2">
    <source>
        <dbReference type="Proteomes" id="UP000636479"/>
    </source>
</evidence>
<gene>
    <name evidence="1" type="ORF">MIND_00898300</name>
</gene>
<dbReference type="EMBL" id="JACAZF010000007">
    <property type="protein sequence ID" value="KAF7299482.1"/>
    <property type="molecule type" value="Genomic_DNA"/>
</dbReference>
<proteinExistence type="predicted"/>
<evidence type="ECO:0000313" key="1">
    <source>
        <dbReference type="EMBL" id="KAF7299482.1"/>
    </source>
</evidence>
<dbReference type="OrthoDB" id="3188871at2759"/>
<dbReference type="GeneID" id="59348144"/>
<organism evidence="1 2">
    <name type="scientific">Mycena indigotica</name>
    <dbReference type="NCBI Taxonomy" id="2126181"/>
    <lineage>
        <taxon>Eukaryota</taxon>
        <taxon>Fungi</taxon>
        <taxon>Dikarya</taxon>
        <taxon>Basidiomycota</taxon>
        <taxon>Agaricomycotina</taxon>
        <taxon>Agaricomycetes</taxon>
        <taxon>Agaricomycetidae</taxon>
        <taxon>Agaricales</taxon>
        <taxon>Marasmiineae</taxon>
        <taxon>Mycenaceae</taxon>
        <taxon>Mycena</taxon>
    </lineage>
</organism>